<name>A0A2R4NYZ4_9BACT</name>
<evidence type="ECO:0008006" key="3">
    <source>
        <dbReference type="Google" id="ProtNLM"/>
    </source>
</evidence>
<reference evidence="1 2" key="1">
    <citation type="journal article" date="2018" name="Emerg. Microbes Infect.">
        <title>Genomic analysis of oral Campylobacter concisus strains identified a potential bacterial molecular marker associated with active Crohn's disease.</title>
        <authorList>
            <person name="Liu F."/>
            <person name="Ma R."/>
            <person name="Tay C.Y.A."/>
            <person name="Octavia S."/>
            <person name="Lan R."/>
            <person name="Chung H.K.L."/>
            <person name="Riordan S.M."/>
            <person name="Grimm M.C."/>
            <person name="Leong R.W."/>
            <person name="Tanaka M.M."/>
            <person name="Connor S."/>
            <person name="Zhang L."/>
        </authorList>
    </citation>
    <scope>NUCLEOTIDE SEQUENCE [LARGE SCALE GENOMIC DNA]</scope>
    <source>
        <strain evidence="1 2">P2CDO4</strain>
    </source>
</reference>
<dbReference type="Proteomes" id="UP000241854">
    <property type="component" value="Chromosome"/>
</dbReference>
<dbReference type="AlphaFoldDB" id="A0A2R4NYZ4"/>
<evidence type="ECO:0000313" key="2">
    <source>
        <dbReference type="Proteomes" id="UP000241854"/>
    </source>
</evidence>
<dbReference type="PROSITE" id="PS51257">
    <property type="entry name" value="PROKAR_LIPOPROTEIN"/>
    <property type="match status" value="1"/>
</dbReference>
<gene>
    <name evidence="1" type="ORF">CCS77_0584</name>
</gene>
<accession>A0A2R4NYZ4</accession>
<dbReference type="EMBL" id="CP021642">
    <property type="protein sequence ID" value="AVX43645.1"/>
    <property type="molecule type" value="Genomic_DNA"/>
</dbReference>
<proteinExistence type="predicted"/>
<protein>
    <recommendedName>
        <fullName evidence="3">Lipoprotein</fullName>
    </recommendedName>
</protein>
<organism evidence="1 2">
    <name type="scientific">Campylobacter concisus</name>
    <dbReference type="NCBI Taxonomy" id="199"/>
    <lineage>
        <taxon>Bacteria</taxon>
        <taxon>Pseudomonadati</taxon>
        <taxon>Campylobacterota</taxon>
        <taxon>Epsilonproteobacteria</taxon>
        <taxon>Campylobacterales</taxon>
        <taxon>Campylobacteraceae</taxon>
        <taxon>Campylobacter</taxon>
    </lineage>
</organism>
<sequence>MSNLQKGKMMKKALFLGFSALLLLVGCKESNIGIVKNYILKGNKSITIGSAIDSFKGCTSTQWQDISSDDKKVVKVSCVVGKNVLEDEFERKNSSYIKALNSAKAAQQKRVDNSLELALDSANSILKSGKSIDKETILSIANKHCKFDPTKESAGYLASVSCDLEFKNELAQNLDIKQKWVFDNVVAQSKYAAYYSQKEPEVIYFGQNARKVNERVIELTFTINSDKSVSISKATKIDDGDTKDINRGLVAMFYTR</sequence>
<evidence type="ECO:0000313" key="1">
    <source>
        <dbReference type="EMBL" id="AVX43645.1"/>
    </source>
</evidence>